<gene>
    <name evidence="2" type="ORF">F2Q68_00001216</name>
    <name evidence="3" type="ORF">F2Q70_00008183</name>
</gene>
<dbReference type="Proteomes" id="UP000712281">
    <property type="component" value="Unassembled WGS sequence"/>
</dbReference>
<dbReference type="AlphaFoldDB" id="A0A8S9LV24"/>
<sequence length="199" mass="22693">MEKFFAFNPPPAKEAERGITAAGSHQQTDPPDLFPGEQNTTKTTQINPDHPMVEESLIESDEFVLEPSMKQDIWEGTEKYLSHGQIPMLNLKPQETLVLFAQPAKATISPKVLTYDLDVTYDLDEALDAVAVARCSKHTRTKIHVHKEFALNATQRKQLMYEVFHFRRPLELLSNNMDCWCKYSSFILEAKDVLKEGVL</sequence>
<reference evidence="3" key="1">
    <citation type="submission" date="2019-12" db="EMBL/GenBank/DDBJ databases">
        <title>Genome sequencing and annotation of Brassica cretica.</title>
        <authorList>
            <person name="Studholme D.J."/>
            <person name="Sarris P.F."/>
        </authorList>
    </citation>
    <scope>NUCLEOTIDE SEQUENCE</scope>
    <source>
        <strain evidence="2">PFS-001/15</strain>
        <strain evidence="3">PFS-102/07</strain>
        <tissue evidence="3">Leaf</tissue>
    </source>
</reference>
<name>A0A8S9LV24_BRACR</name>
<evidence type="ECO:0000313" key="3">
    <source>
        <dbReference type="EMBL" id="KAF2609897.1"/>
    </source>
</evidence>
<proteinExistence type="predicted"/>
<comment type="caution">
    <text evidence="3">The sequence shown here is derived from an EMBL/GenBank/DDBJ whole genome shotgun (WGS) entry which is preliminary data.</text>
</comment>
<dbReference type="EMBL" id="QGKY02000089">
    <property type="protein sequence ID" value="KAF2609897.1"/>
    <property type="molecule type" value="Genomic_DNA"/>
</dbReference>
<feature type="compositionally biased region" description="Polar residues" evidence="1">
    <location>
        <begin position="37"/>
        <end position="47"/>
    </location>
</feature>
<feature type="region of interest" description="Disordered" evidence="1">
    <location>
        <begin position="1"/>
        <end position="48"/>
    </location>
</feature>
<evidence type="ECO:0000256" key="1">
    <source>
        <dbReference type="SAM" id="MobiDB-lite"/>
    </source>
</evidence>
<accession>A0A8S9LV24</accession>
<dbReference type="EMBL" id="QGKW02001660">
    <property type="protein sequence ID" value="KAF2578967.1"/>
    <property type="molecule type" value="Genomic_DNA"/>
</dbReference>
<protein>
    <submittedName>
        <fullName evidence="3">Uncharacterized protein</fullName>
    </submittedName>
</protein>
<organism evidence="3">
    <name type="scientific">Brassica cretica</name>
    <name type="common">Mustard</name>
    <dbReference type="NCBI Taxonomy" id="69181"/>
    <lineage>
        <taxon>Eukaryota</taxon>
        <taxon>Viridiplantae</taxon>
        <taxon>Streptophyta</taxon>
        <taxon>Embryophyta</taxon>
        <taxon>Tracheophyta</taxon>
        <taxon>Spermatophyta</taxon>
        <taxon>Magnoliopsida</taxon>
        <taxon>eudicotyledons</taxon>
        <taxon>Gunneridae</taxon>
        <taxon>Pentapetalae</taxon>
        <taxon>rosids</taxon>
        <taxon>malvids</taxon>
        <taxon>Brassicales</taxon>
        <taxon>Brassicaceae</taxon>
        <taxon>Brassiceae</taxon>
        <taxon>Brassica</taxon>
    </lineage>
</organism>
<evidence type="ECO:0000313" key="2">
    <source>
        <dbReference type="EMBL" id="KAF2578967.1"/>
    </source>
</evidence>